<reference evidence="3" key="1">
    <citation type="submission" date="2017-01" db="EMBL/GenBank/DDBJ databases">
        <authorList>
            <person name="Varghese N."/>
            <person name="Submissions S."/>
        </authorList>
    </citation>
    <scope>NUCLEOTIDE SEQUENCE [LARGE SCALE GENOMIC DNA]</scope>
    <source>
        <strain evidence="3">MNA4</strain>
    </source>
</reference>
<dbReference type="Pfam" id="PF00753">
    <property type="entry name" value="Lactamase_B"/>
    <property type="match status" value="1"/>
</dbReference>
<evidence type="ECO:0000259" key="1">
    <source>
        <dbReference type="SMART" id="SM00849"/>
    </source>
</evidence>
<dbReference type="EMBL" id="FTPL01000005">
    <property type="protein sequence ID" value="SIT92642.1"/>
    <property type="molecule type" value="Genomic_DNA"/>
</dbReference>
<proteinExistence type="predicted"/>
<dbReference type="Gene3D" id="3.60.15.10">
    <property type="entry name" value="Ribonuclease Z/Hydroxyacylglutathione hydrolase-like"/>
    <property type="match status" value="1"/>
</dbReference>
<dbReference type="Proteomes" id="UP000187550">
    <property type="component" value="Unassembled WGS sequence"/>
</dbReference>
<gene>
    <name evidence="2" type="ORF">SAMN05428946_2826</name>
</gene>
<evidence type="ECO:0000313" key="2">
    <source>
        <dbReference type="EMBL" id="SIT92642.1"/>
    </source>
</evidence>
<dbReference type="STRING" id="550447.SAMN05428946_2826"/>
<evidence type="ECO:0000313" key="3">
    <source>
        <dbReference type="Proteomes" id="UP000187550"/>
    </source>
</evidence>
<dbReference type="SUPFAM" id="SSF56281">
    <property type="entry name" value="Metallo-hydrolase/oxidoreductase"/>
    <property type="match status" value="1"/>
</dbReference>
<feature type="domain" description="Metallo-beta-lactamase" evidence="1">
    <location>
        <begin position="26"/>
        <end position="240"/>
    </location>
</feature>
<dbReference type="PANTHER" id="PTHR23131">
    <property type="entry name" value="ENDORIBONUCLEASE LACTB2"/>
    <property type="match status" value="1"/>
</dbReference>
<dbReference type="InterPro" id="IPR036866">
    <property type="entry name" value="RibonucZ/Hydroxyglut_hydro"/>
</dbReference>
<accession>A0A1U7PRE8</accession>
<protein>
    <submittedName>
        <fullName evidence="2">Glyoxylase, beta-lactamase superfamily II</fullName>
    </submittedName>
</protein>
<organism evidence="2 3">
    <name type="scientific">Edaphobacillus lindanitolerans</name>
    <dbReference type="NCBI Taxonomy" id="550447"/>
    <lineage>
        <taxon>Bacteria</taxon>
        <taxon>Bacillati</taxon>
        <taxon>Bacillota</taxon>
        <taxon>Bacilli</taxon>
        <taxon>Bacillales</taxon>
        <taxon>Bacillaceae</taxon>
        <taxon>Edaphobacillus</taxon>
    </lineage>
</organism>
<dbReference type="InterPro" id="IPR001279">
    <property type="entry name" value="Metallo-B-lactamas"/>
</dbReference>
<dbReference type="AlphaFoldDB" id="A0A1U7PRE8"/>
<dbReference type="InterPro" id="IPR050662">
    <property type="entry name" value="Sec-metab_biosynth-thioest"/>
</dbReference>
<sequence>MISAMEDKIKPVHPVVVPSEFASLSTFNFFLVEREGRLILIDAGIGSERSMESLSGELGRIGAGITDLDAILLTHHHEDHIGLVPRILEEKRVPVYAHGDAAPRLLMDTDFLGMRLEFFRRLYREAGCGEMGSVRFEKLEQTIREAGQRSLRTEIIEIGEGDSIYGFEVIGTPGHSPDCITFFDPEARIAFTGDVLLGGSSVNAIIDPDPGGNRLPSVLQQRESLKKIGALDADVLYPGHGEPITGQRRLVADRLGKMDRKDARILDLIAGGKTVPAEIAAAYYGDKYRTLFSLVMSEIIGHLDWLESGGRVEKQMSGGIWHYRLA</sequence>
<keyword evidence="3" id="KW-1185">Reference proteome</keyword>
<dbReference type="OrthoDB" id="9761531at2"/>
<dbReference type="RefSeq" id="WP_144264369.1">
    <property type="nucleotide sequence ID" value="NZ_FTPL01000005.1"/>
</dbReference>
<name>A0A1U7PRE8_9BACI</name>
<dbReference type="SMART" id="SM00849">
    <property type="entry name" value="Lactamase_B"/>
    <property type="match status" value="1"/>
</dbReference>